<evidence type="ECO:0000313" key="2">
    <source>
        <dbReference type="WBParaSite" id="PDA_v2.g7520.t1"/>
    </source>
</evidence>
<accession>A0A914QUW4</accession>
<protein>
    <submittedName>
        <fullName evidence="2">Uncharacterized protein</fullName>
    </submittedName>
</protein>
<dbReference type="Proteomes" id="UP000887578">
    <property type="component" value="Unplaced"/>
</dbReference>
<name>A0A914QUW4_9BILA</name>
<dbReference type="WBParaSite" id="PDA_v2.g7520.t1">
    <property type="protein sequence ID" value="PDA_v2.g7520.t1"/>
    <property type="gene ID" value="PDA_v2.g7520"/>
</dbReference>
<dbReference type="AlphaFoldDB" id="A0A914QUW4"/>
<reference evidence="2" key="1">
    <citation type="submission" date="2022-11" db="UniProtKB">
        <authorList>
            <consortium name="WormBaseParasite"/>
        </authorList>
    </citation>
    <scope>IDENTIFICATION</scope>
</reference>
<organism evidence="1 2">
    <name type="scientific">Panagrolaimus davidi</name>
    <dbReference type="NCBI Taxonomy" id="227884"/>
    <lineage>
        <taxon>Eukaryota</taxon>
        <taxon>Metazoa</taxon>
        <taxon>Ecdysozoa</taxon>
        <taxon>Nematoda</taxon>
        <taxon>Chromadorea</taxon>
        <taxon>Rhabditida</taxon>
        <taxon>Tylenchina</taxon>
        <taxon>Panagrolaimomorpha</taxon>
        <taxon>Panagrolaimoidea</taxon>
        <taxon>Panagrolaimidae</taxon>
        <taxon>Panagrolaimus</taxon>
    </lineage>
</organism>
<sequence>MLGNLVFLRIFGAQSKKDIGLVICGKDTFVLEFINVFKNSKLKAFIFQINGTPDNVEFIRMTKINLALLQIPCVYFTLFEQMRSAILIASNIDLNVGDRIVEVLIDDTGYTVSELEYTDKGYLEHEQRDCKPYKNMTPETIRQRILGPNNPFKIICHAFPGKETTKFLTSKVLNKIPKTKWIVIEEDLNEYDGKFVFETVKWIFEKSYTKYYVCQKSFRNYMIRAKYGDEGYPIILCRKHDILPFKEVVTIPKSFLTFCGHVPDVPKAVAALQAATDNTDTGVTDLRSLEIPKEVHALKFSLEIDVSNFTLADVTGIIFNKISRLPAQLDAKKFEIPVIGFYGELSFIYVKNDDGYKFLDSWNGKLGKDLYISFDEEKPRFFNDAVEKFLTNGKSVVHDLIKIMSTSPSDLSSHHPYGYKISSDSEHPILILIENHLGEKKAASPSFLMAMLLKKHLKELRKKTGKAPNKIGFCLFDDFKNNAEGKKRLENGLKESCQMLKGVECCFIEAV</sequence>
<proteinExistence type="predicted"/>
<keyword evidence="1" id="KW-1185">Reference proteome</keyword>
<evidence type="ECO:0000313" key="1">
    <source>
        <dbReference type="Proteomes" id="UP000887578"/>
    </source>
</evidence>